<dbReference type="Proteomes" id="UP000005089">
    <property type="component" value="Unassembled WGS sequence"/>
</dbReference>
<accession>C3X894</accession>
<dbReference type="Pfam" id="PF12833">
    <property type="entry name" value="HTH_18"/>
    <property type="match status" value="1"/>
</dbReference>
<dbReference type="PRINTS" id="PR00032">
    <property type="entry name" value="HTHARAC"/>
</dbReference>
<dbReference type="InterPro" id="IPR009057">
    <property type="entry name" value="Homeodomain-like_sf"/>
</dbReference>
<organism evidence="6 7">
    <name type="scientific">Oxalobacter formigenes OXCC13</name>
    <dbReference type="NCBI Taxonomy" id="556269"/>
    <lineage>
        <taxon>Bacteria</taxon>
        <taxon>Pseudomonadati</taxon>
        <taxon>Pseudomonadota</taxon>
        <taxon>Betaproteobacteria</taxon>
        <taxon>Burkholderiales</taxon>
        <taxon>Oxalobacteraceae</taxon>
        <taxon>Oxalobacter</taxon>
    </lineage>
</organism>
<dbReference type="SUPFAM" id="SSF46689">
    <property type="entry name" value="Homeodomain-like"/>
    <property type="match status" value="2"/>
</dbReference>
<sequence length="253" mass="28884">MLHGQRFALSAISPSKGMEIGKRGSHETQFFYLQKGFVSVEDERGYWTVGPGQLAWMPPYIRYETEQIGRIAGWGVTLSSLLCIGMPEVACALYCSPFVPLILERAHQWLQSDDSVYQTLQPRQEMMLQVFMDELRYSSRMQERLLLPKGKRLNTMAKDILANPSNRKSINDWAIKTGISARSISRHFSSETNMTFAQWRLRASLMVARKKLALGESVHEVAQAVGYENVSAFIATYKKAYNQTPAQFRQLFE</sequence>
<keyword evidence="2" id="KW-0805">Transcription regulation</keyword>
<dbReference type="GO" id="GO:0003700">
    <property type="term" value="F:DNA-binding transcription factor activity"/>
    <property type="evidence" value="ECO:0007669"/>
    <property type="project" value="InterPro"/>
</dbReference>
<keyword evidence="3" id="KW-0238">DNA-binding</keyword>
<dbReference type="PROSITE" id="PS00041">
    <property type="entry name" value="HTH_ARAC_FAMILY_1"/>
    <property type="match status" value="1"/>
</dbReference>
<dbReference type="eggNOG" id="COG2207">
    <property type="taxonomic scope" value="Bacteria"/>
</dbReference>
<dbReference type="HOGENOM" id="CLU_000445_87_3_4"/>
<dbReference type="GO" id="GO:0043565">
    <property type="term" value="F:sequence-specific DNA binding"/>
    <property type="evidence" value="ECO:0007669"/>
    <property type="project" value="InterPro"/>
</dbReference>
<dbReference type="PROSITE" id="PS01124">
    <property type="entry name" value="HTH_ARAC_FAMILY_2"/>
    <property type="match status" value="1"/>
</dbReference>
<keyword evidence="1" id="KW-0678">Repressor</keyword>
<feature type="domain" description="HTH araC/xylS-type" evidence="5">
    <location>
        <begin position="154"/>
        <end position="251"/>
    </location>
</feature>
<evidence type="ECO:0000256" key="2">
    <source>
        <dbReference type="ARBA" id="ARBA00023015"/>
    </source>
</evidence>
<dbReference type="PANTHER" id="PTHR11019:SF159">
    <property type="entry name" value="TRANSCRIPTIONAL REGULATOR-RELATED"/>
    <property type="match status" value="1"/>
</dbReference>
<dbReference type="FunFam" id="1.10.10.60:FF:000132">
    <property type="entry name" value="AraC family transcriptional regulator"/>
    <property type="match status" value="1"/>
</dbReference>
<evidence type="ECO:0000259" key="5">
    <source>
        <dbReference type="PROSITE" id="PS01124"/>
    </source>
</evidence>
<dbReference type="PANTHER" id="PTHR11019">
    <property type="entry name" value="HTH-TYPE TRANSCRIPTIONAL REGULATOR NIMR"/>
    <property type="match status" value="1"/>
</dbReference>
<evidence type="ECO:0000313" key="7">
    <source>
        <dbReference type="Proteomes" id="UP000005089"/>
    </source>
</evidence>
<evidence type="ECO:0000256" key="3">
    <source>
        <dbReference type="ARBA" id="ARBA00023125"/>
    </source>
</evidence>
<reference evidence="6 7" key="1">
    <citation type="submission" date="2009-02" db="EMBL/GenBank/DDBJ databases">
        <title>The Genome Sequence of Oxalobacter formigenes OXCC13.</title>
        <authorList>
            <consortium name="The Broad Institute Genome Sequencing Platform"/>
            <person name="Ward D."/>
            <person name="Young S.K."/>
            <person name="Kodira C.D."/>
            <person name="Zeng Q."/>
            <person name="Koehrsen M."/>
            <person name="Alvarado L."/>
            <person name="Berlin A."/>
            <person name="Borenstein D."/>
            <person name="Chen Z."/>
            <person name="Engels R."/>
            <person name="Freedman E."/>
            <person name="Gellesch M."/>
            <person name="Goldberg J."/>
            <person name="Griggs A."/>
            <person name="Gujja S."/>
            <person name="Heiman D."/>
            <person name="Hepburn T."/>
            <person name="Howarth C."/>
            <person name="Jen D."/>
            <person name="Larson L."/>
            <person name="Lewis B."/>
            <person name="Mehta T."/>
            <person name="Park D."/>
            <person name="Pearson M."/>
            <person name="Roberts A."/>
            <person name="Saif S."/>
            <person name="Shea T."/>
            <person name="Shenoy N."/>
            <person name="Sisk P."/>
            <person name="Stolte C."/>
            <person name="Sykes S."/>
            <person name="Walk T."/>
            <person name="White J."/>
            <person name="Yandava C."/>
            <person name="Allison M.J."/>
            <person name="Lander E."/>
            <person name="Nusbaum C."/>
            <person name="Galagan J."/>
            <person name="Birren B."/>
        </authorList>
    </citation>
    <scope>NUCLEOTIDE SEQUENCE [LARGE SCALE GENOMIC DNA]</scope>
    <source>
        <strain evidence="6 7">OXCC13</strain>
    </source>
</reference>
<dbReference type="Gene3D" id="1.10.10.60">
    <property type="entry name" value="Homeodomain-like"/>
    <property type="match status" value="1"/>
</dbReference>
<dbReference type="InterPro" id="IPR018060">
    <property type="entry name" value="HTH_AraC"/>
</dbReference>
<evidence type="ECO:0000256" key="4">
    <source>
        <dbReference type="ARBA" id="ARBA00023163"/>
    </source>
</evidence>
<dbReference type="SMART" id="SM00342">
    <property type="entry name" value="HTH_ARAC"/>
    <property type="match status" value="1"/>
</dbReference>
<name>C3X894_OXAFO</name>
<evidence type="ECO:0000256" key="1">
    <source>
        <dbReference type="ARBA" id="ARBA00022491"/>
    </source>
</evidence>
<keyword evidence="4" id="KW-0804">Transcription</keyword>
<protein>
    <submittedName>
        <fullName evidence="6">Transcriptional regulator, AraC family</fullName>
    </submittedName>
</protein>
<dbReference type="InterPro" id="IPR011051">
    <property type="entry name" value="RmlC_Cupin_sf"/>
</dbReference>
<keyword evidence="7" id="KW-1185">Reference proteome</keyword>
<evidence type="ECO:0000313" key="6">
    <source>
        <dbReference type="EMBL" id="EEO29420.1"/>
    </source>
</evidence>
<dbReference type="EMBL" id="GG658170">
    <property type="protein sequence ID" value="EEO29420.1"/>
    <property type="molecule type" value="Genomic_DNA"/>
</dbReference>
<proteinExistence type="predicted"/>
<dbReference type="InterPro" id="IPR018062">
    <property type="entry name" value="HTH_AraC-typ_CS"/>
</dbReference>
<dbReference type="InterPro" id="IPR020449">
    <property type="entry name" value="Tscrpt_reg_AraC-type_HTH"/>
</dbReference>
<dbReference type="SUPFAM" id="SSF51182">
    <property type="entry name" value="RmlC-like cupins"/>
    <property type="match status" value="1"/>
</dbReference>
<gene>
    <name evidence="6" type="ORF">OFBG_00448</name>
</gene>
<dbReference type="AlphaFoldDB" id="C3X894"/>